<dbReference type="GO" id="GO:0005654">
    <property type="term" value="C:nucleoplasm"/>
    <property type="evidence" value="ECO:0007669"/>
    <property type="project" value="TreeGrafter"/>
</dbReference>
<dbReference type="PANTHER" id="PTHR13383:SF11">
    <property type="entry name" value="RIBONUCLEASE H2 SUBUNIT B"/>
    <property type="match status" value="1"/>
</dbReference>
<comment type="caution">
    <text evidence="2">The sequence shown here is derived from an EMBL/GenBank/DDBJ whole genome shotgun (WGS) entry which is preliminary data.</text>
</comment>
<feature type="non-terminal residue" evidence="2">
    <location>
        <position position="1"/>
    </location>
</feature>
<evidence type="ECO:0000313" key="2">
    <source>
        <dbReference type="EMBL" id="KAF9320254.1"/>
    </source>
</evidence>
<keyword evidence="3" id="KW-1185">Reference proteome</keyword>
<dbReference type="Gene3D" id="2.20.25.530">
    <property type="match status" value="1"/>
</dbReference>
<sequence length="112" mass="12685">MLLPNPTSGLPSRYVIQDGRLYEMQVAAAEGIRSWFVGDTIHSDGSLYMITPLDPIFMFIPILEIVRQQTSGSAGRFMVVDDIFESDQYTSLRHLAQLHNIEKLLAQICEVR</sequence>
<organism evidence="2 3">
    <name type="scientific">Podila minutissima</name>
    <dbReference type="NCBI Taxonomy" id="64525"/>
    <lineage>
        <taxon>Eukaryota</taxon>
        <taxon>Fungi</taxon>
        <taxon>Fungi incertae sedis</taxon>
        <taxon>Mucoromycota</taxon>
        <taxon>Mortierellomycotina</taxon>
        <taxon>Mortierellomycetes</taxon>
        <taxon>Mortierellales</taxon>
        <taxon>Mortierellaceae</taxon>
        <taxon>Podila</taxon>
    </lineage>
</organism>
<protein>
    <recommendedName>
        <fullName evidence="1">Rnh202 triple barrel domain-containing protein</fullName>
    </recommendedName>
</protein>
<dbReference type="EMBL" id="JAAAUY010001705">
    <property type="protein sequence ID" value="KAF9320254.1"/>
    <property type="molecule type" value="Genomic_DNA"/>
</dbReference>
<accession>A0A9P5SBJ1</accession>
<dbReference type="AlphaFoldDB" id="A0A9P5SBJ1"/>
<evidence type="ECO:0000313" key="3">
    <source>
        <dbReference type="Proteomes" id="UP000696485"/>
    </source>
</evidence>
<gene>
    <name evidence="2" type="ORF">BG006_002834</name>
</gene>
<dbReference type="PANTHER" id="PTHR13383">
    <property type="entry name" value="RIBONUCLEASE H2 SUBUNIT B"/>
    <property type="match status" value="1"/>
</dbReference>
<dbReference type="Proteomes" id="UP000696485">
    <property type="component" value="Unassembled WGS sequence"/>
</dbReference>
<proteinExistence type="predicted"/>
<reference evidence="2" key="1">
    <citation type="journal article" date="2020" name="Fungal Divers.">
        <title>Resolving the Mortierellaceae phylogeny through synthesis of multi-gene phylogenetics and phylogenomics.</title>
        <authorList>
            <person name="Vandepol N."/>
            <person name="Liber J."/>
            <person name="Desiro A."/>
            <person name="Na H."/>
            <person name="Kennedy M."/>
            <person name="Barry K."/>
            <person name="Grigoriev I.V."/>
            <person name="Miller A.N."/>
            <person name="O'Donnell K."/>
            <person name="Stajich J.E."/>
            <person name="Bonito G."/>
        </authorList>
    </citation>
    <scope>NUCLEOTIDE SEQUENCE</scope>
    <source>
        <strain evidence="2">NVP1</strain>
    </source>
</reference>
<evidence type="ECO:0000259" key="1">
    <source>
        <dbReference type="Pfam" id="PF17745"/>
    </source>
</evidence>
<dbReference type="InterPro" id="IPR040456">
    <property type="entry name" value="RNase_H2_suB"/>
</dbReference>
<dbReference type="InterPro" id="IPR041195">
    <property type="entry name" value="Rnh202_N"/>
</dbReference>
<dbReference type="Gene3D" id="1.10.20.120">
    <property type="match status" value="1"/>
</dbReference>
<dbReference type="GO" id="GO:0032299">
    <property type="term" value="C:ribonuclease H2 complex"/>
    <property type="evidence" value="ECO:0007669"/>
    <property type="project" value="InterPro"/>
</dbReference>
<dbReference type="Pfam" id="PF17745">
    <property type="entry name" value="Ydr279_N"/>
    <property type="match status" value="1"/>
</dbReference>
<name>A0A9P5SBJ1_9FUNG</name>
<dbReference type="GO" id="GO:0006401">
    <property type="term" value="P:RNA catabolic process"/>
    <property type="evidence" value="ECO:0007669"/>
    <property type="project" value="TreeGrafter"/>
</dbReference>
<feature type="domain" description="Rnh202 triple barrel" evidence="1">
    <location>
        <begin position="3"/>
        <end position="54"/>
    </location>
</feature>